<dbReference type="Pfam" id="PF01467">
    <property type="entry name" value="CTP_transf_like"/>
    <property type="match status" value="1"/>
</dbReference>
<keyword evidence="7 9" id="KW-0173">Coenzyme A biosynthesis</keyword>
<feature type="site" description="Transition state stabilizer" evidence="9">
    <location>
        <position position="18"/>
    </location>
</feature>
<keyword evidence="1 9" id="KW-0963">Cytoplasm</keyword>
<dbReference type="GO" id="GO:0004595">
    <property type="term" value="F:pantetheine-phosphate adenylyltransferase activity"/>
    <property type="evidence" value="ECO:0007669"/>
    <property type="project" value="UniProtKB-UniRule"/>
</dbReference>
<comment type="catalytic activity">
    <reaction evidence="8 9">
        <text>(R)-4'-phosphopantetheine + ATP + H(+) = 3'-dephospho-CoA + diphosphate</text>
        <dbReference type="Rhea" id="RHEA:19801"/>
        <dbReference type="ChEBI" id="CHEBI:15378"/>
        <dbReference type="ChEBI" id="CHEBI:30616"/>
        <dbReference type="ChEBI" id="CHEBI:33019"/>
        <dbReference type="ChEBI" id="CHEBI:57328"/>
        <dbReference type="ChEBI" id="CHEBI:61723"/>
        <dbReference type="EC" id="2.7.7.3"/>
    </reaction>
</comment>
<dbReference type="AlphaFoldDB" id="A0A7D4PX11"/>
<evidence type="ECO:0000313" key="12">
    <source>
        <dbReference type="Proteomes" id="UP000501003"/>
    </source>
</evidence>
<evidence type="ECO:0000256" key="8">
    <source>
        <dbReference type="ARBA" id="ARBA00029346"/>
    </source>
</evidence>
<evidence type="ECO:0000256" key="1">
    <source>
        <dbReference type="ARBA" id="ARBA00022490"/>
    </source>
</evidence>
<dbReference type="KEGG" id="aqg:HRU87_02365"/>
<dbReference type="PANTHER" id="PTHR21342:SF1">
    <property type="entry name" value="PHOSPHOPANTETHEINE ADENYLYLTRANSFERASE"/>
    <property type="match status" value="1"/>
</dbReference>
<dbReference type="RefSeq" id="WP_173493361.1">
    <property type="nucleotide sequence ID" value="NZ_CP054056.1"/>
</dbReference>
<dbReference type="NCBIfam" id="TIGR01510">
    <property type="entry name" value="coaD_prev_kdtB"/>
    <property type="match status" value="1"/>
</dbReference>
<dbReference type="GO" id="GO:0005737">
    <property type="term" value="C:cytoplasm"/>
    <property type="evidence" value="ECO:0007669"/>
    <property type="project" value="UniProtKB-SubCell"/>
</dbReference>
<comment type="subunit">
    <text evidence="9">Homohexamer.</text>
</comment>
<comment type="function">
    <text evidence="9">Reversibly transfers an adenylyl group from ATP to 4'-phosphopantetheine, yielding dephospho-CoA (dPCoA) and pyrophosphate.</text>
</comment>
<feature type="binding site" evidence="9">
    <location>
        <begin position="10"/>
        <end position="11"/>
    </location>
    <ligand>
        <name>ATP</name>
        <dbReference type="ChEBI" id="CHEBI:30616"/>
    </ligand>
</feature>
<evidence type="ECO:0000256" key="7">
    <source>
        <dbReference type="ARBA" id="ARBA00022993"/>
    </source>
</evidence>
<protein>
    <recommendedName>
        <fullName evidence="9">Phosphopantetheine adenylyltransferase</fullName>
        <ecNumber evidence="9">2.7.7.3</ecNumber>
    </recommendedName>
    <alternativeName>
        <fullName evidence="9">Dephospho-CoA pyrophosphorylase</fullName>
    </alternativeName>
    <alternativeName>
        <fullName evidence="9">Pantetheine-phosphate adenylyltransferase</fullName>
        <shortName evidence="9">PPAT</shortName>
    </alternativeName>
</protein>
<dbReference type="PRINTS" id="PR01020">
    <property type="entry name" value="LPSBIOSNTHSS"/>
</dbReference>
<accession>A0A7D4PX11</accession>
<keyword evidence="2 9" id="KW-0808">Transferase</keyword>
<keyword evidence="4 9" id="KW-0547">Nucleotide-binding</keyword>
<dbReference type="UniPathway" id="UPA00241">
    <property type="reaction ID" value="UER00355"/>
</dbReference>
<evidence type="ECO:0000256" key="5">
    <source>
        <dbReference type="ARBA" id="ARBA00022840"/>
    </source>
</evidence>
<evidence type="ECO:0000256" key="6">
    <source>
        <dbReference type="ARBA" id="ARBA00022842"/>
    </source>
</evidence>
<feature type="domain" description="Cytidyltransferase-like" evidence="10">
    <location>
        <begin position="6"/>
        <end position="135"/>
    </location>
</feature>
<dbReference type="Gene3D" id="3.40.50.620">
    <property type="entry name" value="HUPs"/>
    <property type="match status" value="1"/>
</dbReference>
<dbReference type="InterPro" id="IPR014729">
    <property type="entry name" value="Rossmann-like_a/b/a_fold"/>
</dbReference>
<evidence type="ECO:0000313" key="11">
    <source>
        <dbReference type="EMBL" id="QKJ25064.1"/>
    </source>
</evidence>
<comment type="subcellular location">
    <subcellularLocation>
        <location evidence="9">Cytoplasm</location>
    </subcellularLocation>
</comment>
<feature type="binding site" evidence="9">
    <location>
        <position position="90"/>
    </location>
    <ligand>
        <name>substrate</name>
    </ligand>
</feature>
<keyword evidence="3 9" id="KW-0548">Nucleotidyltransferase</keyword>
<comment type="similarity">
    <text evidence="9">Belongs to the bacterial CoaD family.</text>
</comment>
<reference evidence="11 12" key="1">
    <citation type="submission" date="2020-05" db="EMBL/GenBank/DDBJ databases">
        <title>Aquirufa sp. strain 15G-AUS-rot a new Aquirufa species.</title>
        <authorList>
            <person name="Pitt A."/>
            <person name="Hahn M.W."/>
        </authorList>
    </citation>
    <scope>NUCLEOTIDE SEQUENCE [LARGE SCALE GENOMIC DNA]</scope>
    <source>
        <strain evidence="11 12">15G-AUS-rot</strain>
    </source>
</reference>
<dbReference type="GO" id="GO:0015937">
    <property type="term" value="P:coenzyme A biosynthetic process"/>
    <property type="evidence" value="ECO:0007669"/>
    <property type="project" value="UniProtKB-UniRule"/>
</dbReference>
<dbReference type="PANTHER" id="PTHR21342">
    <property type="entry name" value="PHOSPHOPANTETHEINE ADENYLYLTRANSFERASE"/>
    <property type="match status" value="1"/>
</dbReference>
<evidence type="ECO:0000259" key="10">
    <source>
        <dbReference type="Pfam" id="PF01467"/>
    </source>
</evidence>
<feature type="binding site" evidence="9">
    <location>
        <begin position="91"/>
        <end position="93"/>
    </location>
    <ligand>
        <name>ATP</name>
        <dbReference type="ChEBI" id="CHEBI:30616"/>
    </ligand>
</feature>
<dbReference type="SUPFAM" id="SSF52374">
    <property type="entry name" value="Nucleotidylyl transferase"/>
    <property type="match status" value="1"/>
</dbReference>
<dbReference type="GO" id="GO:0005524">
    <property type="term" value="F:ATP binding"/>
    <property type="evidence" value="ECO:0007669"/>
    <property type="project" value="UniProtKB-KW"/>
</dbReference>
<dbReference type="Proteomes" id="UP000501003">
    <property type="component" value="Chromosome"/>
</dbReference>
<dbReference type="NCBIfam" id="TIGR00125">
    <property type="entry name" value="cyt_tran_rel"/>
    <property type="match status" value="1"/>
</dbReference>
<evidence type="ECO:0000256" key="2">
    <source>
        <dbReference type="ARBA" id="ARBA00022679"/>
    </source>
</evidence>
<feature type="binding site" evidence="9">
    <location>
        <position position="42"/>
    </location>
    <ligand>
        <name>substrate</name>
    </ligand>
</feature>
<keyword evidence="12" id="KW-1185">Reference proteome</keyword>
<name>A0A7D4PX11_9MICO</name>
<dbReference type="EMBL" id="CP054056">
    <property type="protein sequence ID" value="QKJ25064.1"/>
    <property type="molecule type" value="Genomic_DNA"/>
</dbReference>
<evidence type="ECO:0000256" key="3">
    <source>
        <dbReference type="ARBA" id="ARBA00022695"/>
    </source>
</evidence>
<evidence type="ECO:0000256" key="9">
    <source>
        <dbReference type="HAMAP-Rule" id="MF_00151"/>
    </source>
</evidence>
<keyword evidence="6 9" id="KW-0460">Magnesium</keyword>
<gene>
    <name evidence="9 11" type="primary">coaD</name>
    <name evidence="11" type="ORF">HRU87_02365</name>
</gene>
<comment type="cofactor">
    <cofactor evidence="9">
        <name>Mg(2+)</name>
        <dbReference type="ChEBI" id="CHEBI:18420"/>
    </cofactor>
</comment>
<dbReference type="InterPro" id="IPR004821">
    <property type="entry name" value="Cyt_trans-like"/>
</dbReference>
<dbReference type="HAMAP" id="MF_00151">
    <property type="entry name" value="PPAT_bact"/>
    <property type="match status" value="1"/>
</dbReference>
<dbReference type="EC" id="2.7.7.3" evidence="9"/>
<keyword evidence="5 9" id="KW-0067">ATP-binding</keyword>
<evidence type="ECO:0000256" key="4">
    <source>
        <dbReference type="ARBA" id="ARBA00022741"/>
    </source>
</evidence>
<feature type="binding site" evidence="9">
    <location>
        <position position="10"/>
    </location>
    <ligand>
        <name>substrate</name>
    </ligand>
</feature>
<proteinExistence type="inferred from homology"/>
<feature type="binding site" evidence="9">
    <location>
        <begin position="125"/>
        <end position="131"/>
    </location>
    <ligand>
        <name>ATP</name>
        <dbReference type="ChEBI" id="CHEBI:30616"/>
    </ligand>
</feature>
<organism evidence="11 12">
    <name type="scientific">Aquiluna borgnonia</name>
    <dbReference type="NCBI Taxonomy" id="2499157"/>
    <lineage>
        <taxon>Bacteria</taxon>
        <taxon>Bacillati</taxon>
        <taxon>Actinomycetota</taxon>
        <taxon>Actinomycetes</taxon>
        <taxon>Micrococcales</taxon>
        <taxon>Microbacteriaceae</taxon>
        <taxon>Luna cluster</taxon>
        <taxon>Luna-1 subcluster</taxon>
        <taxon>Aquiluna</taxon>
    </lineage>
</organism>
<feature type="binding site" evidence="9">
    <location>
        <position position="18"/>
    </location>
    <ligand>
        <name>ATP</name>
        <dbReference type="ChEBI" id="CHEBI:30616"/>
    </ligand>
</feature>
<feature type="binding site" evidence="9">
    <location>
        <position position="76"/>
    </location>
    <ligand>
        <name>substrate</name>
    </ligand>
</feature>
<comment type="pathway">
    <text evidence="9">Cofactor biosynthesis; coenzyme A biosynthesis; CoA from (R)-pantothenate: step 4/5.</text>
</comment>
<feature type="binding site" evidence="9">
    <location>
        <position position="101"/>
    </location>
    <ligand>
        <name>ATP</name>
        <dbReference type="ChEBI" id="CHEBI:30616"/>
    </ligand>
</feature>
<sequence>MKTVAIYPGSFDPVTLGHLSVLKRAAGLFSEVVVVVVHNPSKDPLFSIAERVALFEAAAKDLGANIRFSGLAEGLLVDHAKSLGATAIIKGFRTTADIEYELPMAQVNRDLSAIETVFVPAEPGYGYVSSSLVKEVVRLGGDASGYVSESVLTALRERLSQ</sequence>
<dbReference type="InterPro" id="IPR001980">
    <property type="entry name" value="PPAT"/>
</dbReference>